<keyword evidence="3" id="KW-1185">Reference proteome</keyword>
<evidence type="ECO:0000313" key="3">
    <source>
        <dbReference type="Proteomes" id="UP001066276"/>
    </source>
</evidence>
<feature type="compositionally biased region" description="Polar residues" evidence="1">
    <location>
        <begin position="10"/>
        <end position="37"/>
    </location>
</feature>
<organism evidence="2 3">
    <name type="scientific">Pleurodeles waltl</name>
    <name type="common">Iberian ribbed newt</name>
    <dbReference type="NCBI Taxonomy" id="8319"/>
    <lineage>
        <taxon>Eukaryota</taxon>
        <taxon>Metazoa</taxon>
        <taxon>Chordata</taxon>
        <taxon>Craniata</taxon>
        <taxon>Vertebrata</taxon>
        <taxon>Euteleostomi</taxon>
        <taxon>Amphibia</taxon>
        <taxon>Batrachia</taxon>
        <taxon>Caudata</taxon>
        <taxon>Salamandroidea</taxon>
        <taxon>Salamandridae</taxon>
        <taxon>Pleurodelinae</taxon>
        <taxon>Pleurodeles</taxon>
    </lineage>
</organism>
<dbReference type="EMBL" id="JANPWB010000010">
    <property type="protein sequence ID" value="KAJ1136612.1"/>
    <property type="molecule type" value="Genomic_DNA"/>
</dbReference>
<proteinExistence type="predicted"/>
<dbReference type="AlphaFoldDB" id="A0AAV7QAL1"/>
<dbReference type="Proteomes" id="UP001066276">
    <property type="component" value="Chromosome 6"/>
</dbReference>
<name>A0AAV7QAL1_PLEWA</name>
<feature type="region of interest" description="Disordered" evidence="1">
    <location>
        <begin position="1"/>
        <end position="37"/>
    </location>
</feature>
<accession>A0AAV7QAL1</accession>
<reference evidence="2" key="1">
    <citation type="journal article" date="2022" name="bioRxiv">
        <title>Sequencing and chromosome-scale assembly of the giantPleurodeles waltlgenome.</title>
        <authorList>
            <person name="Brown T."/>
            <person name="Elewa A."/>
            <person name="Iarovenko S."/>
            <person name="Subramanian E."/>
            <person name="Araus A.J."/>
            <person name="Petzold A."/>
            <person name="Susuki M."/>
            <person name="Suzuki K.-i.T."/>
            <person name="Hayashi T."/>
            <person name="Toyoda A."/>
            <person name="Oliveira C."/>
            <person name="Osipova E."/>
            <person name="Leigh N.D."/>
            <person name="Simon A."/>
            <person name="Yun M.H."/>
        </authorList>
    </citation>
    <scope>NUCLEOTIDE SEQUENCE</scope>
    <source>
        <strain evidence="2">20211129_DDA</strain>
        <tissue evidence="2">Liver</tissue>
    </source>
</reference>
<comment type="caution">
    <text evidence="2">The sequence shown here is derived from an EMBL/GenBank/DDBJ whole genome shotgun (WGS) entry which is preliminary data.</text>
</comment>
<sequence length="175" mass="19727">MDKEKRAKAAQSNKIAQYTVTHPGTPLQASDQGNRTGVEEQNYSIGRDLGTIPGSQIALETKKDMKAIEMNNLGMDLQKGDRVMAQEDDVNKLKKEIKTLRAILVGLKYSMMYIEAHFKGTEDHCRQNNTQLVGFPEYEEGPAEEFFLEDRIVNMLKNGQLSRFFALLNGRIGCL</sequence>
<evidence type="ECO:0000313" key="2">
    <source>
        <dbReference type="EMBL" id="KAJ1136612.1"/>
    </source>
</evidence>
<gene>
    <name evidence="2" type="ORF">NDU88_003027</name>
</gene>
<evidence type="ECO:0000256" key="1">
    <source>
        <dbReference type="SAM" id="MobiDB-lite"/>
    </source>
</evidence>
<protein>
    <submittedName>
        <fullName evidence="2">Uncharacterized protein</fullName>
    </submittedName>
</protein>